<dbReference type="AlphaFoldDB" id="A0A7R8H543"/>
<accession>A0A7R8H543</accession>
<sequence length="120" mass="13345">MPLLSHWIQSSSFSIAGDDDATTPSGGPCNDRDVPALFVGEQLLLTYQEALPELLIESPKNRHKRDAKVFSIVLHRLLRIGLNLPFDVHGVDFGLATTYSFSVKAFTVFKSIFDHIDSRS</sequence>
<protein>
    <submittedName>
        <fullName evidence="1">(salmon louse) hypothetical protein</fullName>
    </submittedName>
</protein>
<keyword evidence="2" id="KW-1185">Reference proteome</keyword>
<reference evidence="1" key="1">
    <citation type="submission" date="2021-02" db="EMBL/GenBank/DDBJ databases">
        <authorList>
            <person name="Bekaert M."/>
        </authorList>
    </citation>
    <scope>NUCLEOTIDE SEQUENCE</scope>
    <source>
        <strain evidence="1">IoA-00</strain>
    </source>
</reference>
<evidence type="ECO:0000313" key="1">
    <source>
        <dbReference type="EMBL" id="CAF2869935.1"/>
    </source>
</evidence>
<proteinExistence type="predicted"/>
<dbReference type="Proteomes" id="UP000675881">
    <property type="component" value="Chromosome 2"/>
</dbReference>
<gene>
    <name evidence="1" type="ORF">LSAA_6844</name>
</gene>
<organism evidence="1 2">
    <name type="scientific">Lepeophtheirus salmonis</name>
    <name type="common">Salmon louse</name>
    <name type="synonym">Caligus salmonis</name>
    <dbReference type="NCBI Taxonomy" id="72036"/>
    <lineage>
        <taxon>Eukaryota</taxon>
        <taxon>Metazoa</taxon>
        <taxon>Ecdysozoa</taxon>
        <taxon>Arthropoda</taxon>
        <taxon>Crustacea</taxon>
        <taxon>Multicrustacea</taxon>
        <taxon>Hexanauplia</taxon>
        <taxon>Copepoda</taxon>
        <taxon>Siphonostomatoida</taxon>
        <taxon>Caligidae</taxon>
        <taxon>Lepeophtheirus</taxon>
    </lineage>
</organism>
<name>A0A7R8H543_LEPSM</name>
<dbReference type="EMBL" id="HG994581">
    <property type="protein sequence ID" value="CAF2869935.1"/>
    <property type="molecule type" value="Genomic_DNA"/>
</dbReference>
<evidence type="ECO:0000313" key="2">
    <source>
        <dbReference type="Proteomes" id="UP000675881"/>
    </source>
</evidence>